<dbReference type="SUPFAM" id="SSF56112">
    <property type="entry name" value="Protein kinase-like (PK-like)"/>
    <property type="match status" value="1"/>
</dbReference>
<dbReference type="Proteomes" id="UP000672027">
    <property type="component" value="Chromosome"/>
</dbReference>
<dbReference type="EMBL" id="CP072800">
    <property type="protein sequence ID" value="QTR49119.1"/>
    <property type="molecule type" value="Genomic_DNA"/>
</dbReference>
<dbReference type="InterPro" id="IPR011009">
    <property type="entry name" value="Kinase-like_dom_sf"/>
</dbReference>
<evidence type="ECO:0000256" key="1">
    <source>
        <dbReference type="SAM" id="MobiDB-lite"/>
    </source>
</evidence>
<feature type="compositionally biased region" description="Low complexity" evidence="1">
    <location>
        <begin position="646"/>
        <end position="656"/>
    </location>
</feature>
<organism evidence="2 3">
    <name type="scientific">Candidatus Thiothrix anitrata</name>
    <dbReference type="NCBI Taxonomy" id="2823902"/>
    <lineage>
        <taxon>Bacteria</taxon>
        <taxon>Pseudomonadati</taxon>
        <taxon>Pseudomonadota</taxon>
        <taxon>Gammaproteobacteria</taxon>
        <taxon>Thiotrichales</taxon>
        <taxon>Thiotrichaceae</taxon>
        <taxon>Thiothrix</taxon>
    </lineage>
</organism>
<name>A0ABX7WZI1_9GAMM</name>
<dbReference type="Gene3D" id="1.10.510.10">
    <property type="entry name" value="Transferase(Phosphotransferase) domain 1"/>
    <property type="match status" value="1"/>
</dbReference>
<evidence type="ECO:0000313" key="2">
    <source>
        <dbReference type="EMBL" id="QTR49119.1"/>
    </source>
</evidence>
<keyword evidence="3" id="KW-1185">Reference proteome</keyword>
<feature type="compositionally biased region" description="Pro residues" evidence="1">
    <location>
        <begin position="657"/>
        <end position="672"/>
    </location>
</feature>
<sequence>MPFSHHPTSEAADTKLSELPSVGGRYALRRCMAETALGKVYWACDQHQPQTQTHEADCNALIFTVLPALARNSVFEQALRQVLPAYRQTVASQPTVIDDGKEADGTRWLVLQNIRGMLLSERLQELDDRGMPLDEALDILDGISHATTVHPPHGIFGFLEPGAILGDGHQYCLLNAPVVAALRLASNSIINTQHNRQTFHSGFISPEVALGDQAESADDTFSLACIAYCLFQGHQAFGKHTTLEAAVRNTSPAVISKLKPEMWSALRQGLSLKREQRQANPPLLLQGLQQRARPRFLLPVVALSLVGLVAYAGYQIFSEPQPMSTAMVSSEATLPISAQTSIPEQPPQHQTPTLVNEPNISPDPDQETAQAESAPIAAENAANAAEETARIEAIHREAEARIASELAAATTANTVKTAEQQKQLDTWLKQAETAIRAGRLHSDDPTKPTAAHYLTQVLELDPENISAKTLALQMVDDQQREAETLIKARRYSASQEVLLSADKLISQFKLNDSLKRQVELEMQADPAFQNTNQATQYLQGAERAMGYGNLMKGDDRSEGAVDYLSTLFELHPNHPEGMKLLKRIIRQQHDMALGALQKRNTETARTHIDDSQKLIGRYTLEDMLESQLELEKRYRDSHLEGIFPSTNTTATPNNNKPVPPATAPIPPTPQPAASPVVTHEPATPVAATTSTASTPESTPSTPLADTSVPTDSLPPTDITSPATTDAPAATPFTEVTVPPDSPIATTPAIPETLEMPSVLLEQPQNDAQARSPQPLPDPTTMIEPAPEVMPPPPAAAPKEFEIPLDVGNTNSSFTPDVDGLREIPTEVLLPDNDN</sequence>
<protein>
    <recommendedName>
        <fullName evidence="4">Protein kinase domain-containing protein</fullName>
    </recommendedName>
</protein>
<accession>A0ABX7WZI1</accession>
<feature type="compositionally biased region" description="Low complexity" evidence="1">
    <location>
        <begin position="367"/>
        <end position="383"/>
    </location>
</feature>
<feature type="compositionally biased region" description="Low complexity" evidence="1">
    <location>
        <begin position="673"/>
        <end position="702"/>
    </location>
</feature>
<gene>
    <name evidence="2" type="ORF">J8380_12690</name>
</gene>
<reference evidence="2 3" key="1">
    <citation type="submission" date="2021-04" db="EMBL/GenBank/DDBJ databases">
        <title>Genomics, taxonomy and metabolism of representatives of sulfur bacteria of the genus Thiothrix: Thiothrix fructosivorans QT, Thiothrix unzii A1T and three new species, Thiothrix subterranea sp. nov., Thiothrix litoralis sp. nov. and 'Candidatus Thiothrix anitrata' sp. nov.</title>
        <authorList>
            <person name="Ravin N.V."/>
            <person name="Smolyakov D."/>
            <person name="Rudenko T.S."/>
            <person name="Mardanov A.V."/>
            <person name="Beletsky A.V."/>
            <person name="Markov N.D."/>
            <person name="Fomenkov A.I."/>
            <person name="Roberts R.J."/>
            <person name="Karnachuk O.V."/>
            <person name="Novikov A."/>
            <person name="Grabovich M.Y."/>
        </authorList>
    </citation>
    <scope>NUCLEOTIDE SEQUENCE [LARGE SCALE GENOMIC DNA]</scope>
    <source>
        <strain evidence="2 3">A52</strain>
    </source>
</reference>
<evidence type="ECO:0008006" key="4">
    <source>
        <dbReference type="Google" id="ProtNLM"/>
    </source>
</evidence>
<feature type="region of interest" description="Disordered" evidence="1">
    <location>
        <begin position="340"/>
        <end position="383"/>
    </location>
</feature>
<dbReference type="RefSeq" id="WP_210225977.1">
    <property type="nucleotide sequence ID" value="NZ_CP072800.1"/>
</dbReference>
<feature type="compositionally biased region" description="Polar residues" evidence="1">
    <location>
        <begin position="340"/>
        <end position="359"/>
    </location>
</feature>
<feature type="compositionally biased region" description="Low complexity" evidence="1">
    <location>
        <begin position="714"/>
        <end position="731"/>
    </location>
</feature>
<feature type="region of interest" description="Disordered" evidence="1">
    <location>
        <begin position="764"/>
        <end position="834"/>
    </location>
</feature>
<feature type="region of interest" description="Disordered" evidence="1">
    <location>
        <begin position="641"/>
        <end position="741"/>
    </location>
</feature>
<proteinExistence type="predicted"/>
<evidence type="ECO:0000313" key="3">
    <source>
        <dbReference type="Proteomes" id="UP000672027"/>
    </source>
</evidence>